<dbReference type="InterPro" id="IPR027640">
    <property type="entry name" value="Kinesin-like_fam"/>
</dbReference>
<evidence type="ECO:0000313" key="7">
    <source>
        <dbReference type="EMBL" id="KAH7931880.1"/>
    </source>
</evidence>
<accession>A0A9J6CT86</accession>
<gene>
    <name evidence="7" type="ORF">HPB51_029662</name>
</gene>
<organism evidence="7 8">
    <name type="scientific">Rhipicephalus microplus</name>
    <name type="common">Cattle tick</name>
    <name type="synonym">Boophilus microplus</name>
    <dbReference type="NCBI Taxonomy" id="6941"/>
    <lineage>
        <taxon>Eukaryota</taxon>
        <taxon>Metazoa</taxon>
        <taxon>Ecdysozoa</taxon>
        <taxon>Arthropoda</taxon>
        <taxon>Chelicerata</taxon>
        <taxon>Arachnida</taxon>
        <taxon>Acari</taxon>
        <taxon>Parasitiformes</taxon>
        <taxon>Ixodida</taxon>
        <taxon>Ixodoidea</taxon>
        <taxon>Ixodidae</taxon>
        <taxon>Rhipicephalinae</taxon>
        <taxon>Rhipicephalus</taxon>
        <taxon>Boophilus</taxon>
    </lineage>
</organism>
<keyword evidence="2" id="KW-0547">Nucleotide-binding</keyword>
<evidence type="ECO:0000256" key="5">
    <source>
        <dbReference type="PROSITE-ProRule" id="PRU00283"/>
    </source>
</evidence>
<sequence length="120" mass="13419">MFDHVVGEHKKDKYIFEHTNKEMLTTLLDGCNCSLFAYCATGAGKTFTMLGSKECPRVVSLTAIELYRHIDKRRSEGHSCDVAVTYLEVYNEVVRNLLCTIGPSLVVRDDQDKGVAISNS</sequence>
<proteinExistence type="inferred from homology"/>
<dbReference type="InterPro" id="IPR027417">
    <property type="entry name" value="P-loop_NTPase"/>
</dbReference>
<dbReference type="SUPFAM" id="SSF52540">
    <property type="entry name" value="P-loop containing nucleoside triphosphate hydrolases"/>
    <property type="match status" value="1"/>
</dbReference>
<dbReference type="Pfam" id="PF00225">
    <property type="entry name" value="Kinesin"/>
    <property type="match status" value="1"/>
</dbReference>
<evidence type="ECO:0000256" key="4">
    <source>
        <dbReference type="ARBA" id="ARBA00023212"/>
    </source>
</evidence>
<dbReference type="GO" id="GO:0003777">
    <property type="term" value="F:microtubule motor activity"/>
    <property type="evidence" value="ECO:0007669"/>
    <property type="project" value="InterPro"/>
</dbReference>
<reference evidence="7" key="1">
    <citation type="journal article" date="2020" name="Cell">
        <title>Large-Scale Comparative Analyses of Tick Genomes Elucidate Their Genetic Diversity and Vector Capacities.</title>
        <authorList>
            <consortium name="Tick Genome and Microbiome Consortium (TIGMIC)"/>
            <person name="Jia N."/>
            <person name="Wang J."/>
            <person name="Shi W."/>
            <person name="Du L."/>
            <person name="Sun Y."/>
            <person name="Zhan W."/>
            <person name="Jiang J.F."/>
            <person name="Wang Q."/>
            <person name="Zhang B."/>
            <person name="Ji P."/>
            <person name="Bell-Sakyi L."/>
            <person name="Cui X.M."/>
            <person name="Yuan T.T."/>
            <person name="Jiang B.G."/>
            <person name="Yang W.F."/>
            <person name="Lam T.T."/>
            <person name="Chang Q.C."/>
            <person name="Ding S.J."/>
            <person name="Wang X.J."/>
            <person name="Zhu J.G."/>
            <person name="Ruan X.D."/>
            <person name="Zhao L."/>
            <person name="Wei J.T."/>
            <person name="Ye R.Z."/>
            <person name="Que T.C."/>
            <person name="Du C.H."/>
            <person name="Zhou Y.H."/>
            <person name="Cheng J.X."/>
            <person name="Dai P.F."/>
            <person name="Guo W.B."/>
            <person name="Han X.H."/>
            <person name="Huang E.J."/>
            <person name="Li L.F."/>
            <person name="Wei W."/>
            <person name="Gao Y.C."/>
            <person name="Liu J.Z."/>
            <person name="Shao H.Z."/>
            <person name="Wang X."/>
            <person name="Wang C.C."/>
            <person name="Yang T.C."/>
            <person name="Huo Q.B."/>
            <person name="Li W."/>
            <person name="Chen H.Y."/>
            <person name="Chen S.E."/>
            <person name="Zhou L.G."/>
            <person name="Ni X.B."/>
            <person name="Tian J.H."/>
            <person name="Sheng Y."/>
            <person name="Liu T."/>
            <person name="Pan Y.S."/>
            <person name="Xia L.Y."/>
            <person name="Li J."/>
            <person name="Zhao F."/>
            <person name="Cao W.C."/>
        </authorList>
    </citation>
    <scope>NUCLEOTIDE SEQUENCE</scope>
    <source>
        <strain evidence="7">Rmic-2018</strain>
    </source>
</reference>
<dbReference type="PANTHER" id="PTHR47968">
    <property type="entry name" value="CENTROMERE PROTEIN E"/>
    <property type="match status" value="1"/>
</dbReference>
<reference evidence="7" key="2">
    <citation type="submission" date="2021-09" db="EMBL/GenBank/DDBJ databases">
        <authorList>
            <person name="Jia N."/>
            <person name="Wang J."/>
            <person name="Shi W."/>
            <person name="Du L."/>
            <person name="Sun Y."/>
            <person name="Zhan W."/>
            <person name="Jiang J."/>
            <person name="Wang Q."/>
            <person name="Zhang B."/>
            <person name="Ji P."/>
            <person name="Sakyi L.B."/>
            <person name="Cui X."/>
            <person name="Yuan T."/>
            <person name="Jiang B."/>
            <person name="Yang W."/>
            <person name="Lam T.T.-Y."/>
            <person name="Chang Q."/>
            <person name="Ding S."/>
            <person name="Wang X."/>
            <person name="Zhu J."/>
            <person name="Ruan X."/>
            <person name="Zhao L."/>
            <person name="Wei J."/>
            <person name="Que T."/>
            <person name="Du C."/>
            <person name="Cheng J."/>
            <person name="Dai P."/>
            <person name="Han X."/>
            <person name="Huang E."/>
            <person name="Gao Y."/>
            <person name="Liu J."/>
            <person name="Shao H."/>
            <person name="Ye R."/>
            <person name="Li L."/>
            <person name="Wei W."/>
            <person name="Wang X."/>
            <person name="Wang C."/>
            <person name="Huo Q."/>
            <person name="Li W."/>
            <person name="Guo W."/>
            <person name="Chen H."/>
            <person name="Chen S."/>
            <person name="Zhou L."/>
            <person name="Zhou L."/>
            <person name="Ni X."/>
            <person name="Tian J."/>
            <person name="Zhou Y."/>
            <person name="Sheng Y."/>
            <person name="Liu T."/>
            <person name="Pan Y."/>
            <person name="Xia L."/>
            <person name="Li J."/>
            <person name="Zhao F."/>
            <person name="Cao W."/>
        </authorList>
    </citation>
    <scope>NUCLEOTIDE SEQUENCE</scope>
    <source>
        <strain evidence="7">Rmic-2018</strain>
        <tissue evidence="7">Larvae</tissue>
    </source>
</reference>
<keyword evidence="3" id="KW-0067">ATP-binding</keyword>
<keyword evidence="4" id="KW-0963">Cytoplasm</keyword>
<dbReference type="InterPro" id="IPR001752">
    <property type="entry name" value="Kinesin_motor_dom"/>
</dbReference>
<evidence type="ECO:0000313" key="8">
    <source>
        <dbReference type="Proteomes" id="UP000821866"/>
    </source>
</evidence>
<evidence type="ECO:0000256" key="1">
    <source>
        <dbReference type="ARBA" id="ARBA00004245"/>
    </source>
</evidence>
<keyword evidence="4" id="KW-0206">Cytoskeleton</keyword>
<dbReference type="PANTHER" id="PTHR47968:SF65">
    <property type="entry name" value="KINESIN MOTOR DOMAIN-CONTAINING PROTEIN"/>
    <property type="match status" value="1"/>
</dbReference>
<dbReference type="Proteomes" id="UP000821866">
    <property type="component" value="Unassembled WGS sequence"/>
</dbReference>
<evidence type="ECO:0000256" key="2">
    <source>
        <dbReference type="ARBA" id="ARBA00022741"/>
    </source>
</evidence>
<comment type="caution">
    <text evidence="7">The sequence shown here is derived from an EMBL/GenBank/DDBJ whole genome shotgun (WGS) entry which is preliminary data.</text>
</comment>
<evidence type="ECO:0000259" key="6">
    <source>
        <dbReference type="PROSITE" id="PS50067"/>
    </source>
</evidence>
<dbReference type="AlphaFoldDB" id="A0A9J6CT86"/>
<name>A0A9J6CT86_RHIMP</name>
<dbReference type="GO" id="GO:0005524">
    <property type="term" value="F:ATP binding"/>
    <property type="evidence" value="ECO:0007669"/>
    <property type="project" value="UniProtKB-KW"/>
</dbReference>
<comment type="caution">
    <text evidence="5">Lacks conserved residue(s) required for the propagation of feature annotation.</text>
</comment>
<keyword evidence="8" id="KW-1185">Reference proteome</keyword>
<dbReference type="PROSITE" id="PS50067">
    <property type="entry name" value="KINESIN_MOTOR_2"/>
    <property type="match status" value="1"/>
</dbReference>
<feature type="domain" description="Kinesin motor" evidence="6">
    <location>
        <begin position="1"/>
        <end position="120"/>
    </location>
</feature>
<dbReference type="EMBL" id="JABSTU010006858">
    <property type="protein sequence ID" value="KAH7931880.1"/>
    <property type="molecule type" value="Genomic_DNA"/>
</dbReference>
<dbReference type="VEuPathDB" id="VectorBase:LOC119187805"/>
<dbReference type="GO" id="GO:0015630">
    <property type="term" value="C:microtubule cytoskeleton"/>
    <property type="evidence" value="ECO:0007669"/>
    <property type="project" value="UniProtKB-ARBA"/>
</dbReference>
<comment type="similarity">
    <text evidence="5">Belongs to the TRAFAC class myosin-kinesin ATPase superfamily. Kinesin family.</text>
</comment>
<dbReference type="GO" id="GO:0007018">
    <property type="term" value="P:microtubule-based movement"/>
    <property type="evidence" value="ECO:0007669"/>
    <property type="project" value="InterPro"/>
</dbReference>
<dbReference type="InterPro" id="IPR036961">
    <property type="entry name" value="Kinesin_motor_dom_sf"/>
</dbReference>
<dbReference type="Gene3D" id="3.40.850.10">
    <property type="entry name" value="Kinesin motor domain"/>
    <property type="match status" value="1"/>
</dbReference>
<protein>
    <recommendedName>
        <fullName evidence="6">Kinesin motor domain-containing protein</fullName>
    </recommendedName>
</protein>
<comment type="subcellular location">
    <subcellularLocation>
        <location evidence="1">Cytoplasm</location>
        <location evidence="1">Cytoskeleton</location>
    </subcellularLocation>
</comment>
<dbReference type="GO" id="GO:0008017">
    <property type="term" value="F:microtubule binding"/>
    <property type="evidence" value="ECO:0007669"/>
    <property type="project" value="InterPro"/>
</dbReference>
<evidence type="ECO:0000256" key="3">
    <source>
        <dbReference type="ARBA" id="ARBA00022840"/>
    </source>
</evidence>